<gene>
    <name evidence="12" type="ORF">AMELA_G00261410</name>
</gene>
<dbReference type="PANTHER" id="PTHR22727:SF13">
    <property type="entry name" value="ENDOSOME_LYSOSOME-ASSOCIATED APOPTOSIS AND AUTOPHAGY REGULATOR 1"/>
    <property type="match status" value="1"/>
</dbReference>
<dbReference type="GO" id="GO:0000045">
    <property type="term" value="P:autophagosome assembly"/>
    <property type="evidence" value="ECO:0007669"/>
    <property type="project" value="TreeGrafter"/>
</dbReference>
<dbReference type="GO" id="GO:0005802">
    <property type="term" value="C:trans-Golgi network"/>
    <property type="evidence" value="ECO:0007669"/>
    <property type="project" value="TreeGrafter"/>
</dbReference>
<accession>A0A7J5ZSV0</accession>
<keyword evidence="7 10" id="KW-0472">Membrane</keyword>
<dbReference type="GO" id="GO:0005764">
    <property type="term" value="C:lysosome"/>
    <property type="evidence" value="ECO:0007669"/>
    <property type="project" value="TreeGrafter"/>
</dbReference>
<dbReference type="InterPro" id="IPR039181">
    <property type="entry name" value="Elapor1/2"/>
</dbReference>
<keyword evidence="5" id="KW-0732">Signal</keyword>
<keyword evidence="6 10" id="KW-1133">Transmembrane helix</keyword>
<dbReference type="Gene3D" id="2.70.130.10">
    <property type="entry name" value="Mannose-6-phosphate receptor binding domain"/>
    <property type="match status" value="1"/>
</dbReference>
<evidence type="ECO:0000256" key="7">
    <source>
        <dbReference type="ARBA" id="ARBA00023136"/>
    </source>
</evidence>
<dbReference type="PANTHER" id="PTHR22727">
    <property type="entry name" value="PROTEIN CBG13728"/>
    <property type="match status" value="1"/>
</dbReference>
<evidence type="ECO:0000256" key="10">
    <source>
        <dbReference type="SAM" id="Phobius"/>
    </source>
</evidence>
<feature type="non-terminal residue" evidence="12">
    <location>
        <position position="1"/>
    </location>
</feature>
<keyword evidence="9" id="KW-0325">Glycoprotein</keyword>
<feature type="transmembrane region" description="Helical" evidence="10">
    <location>
        <begin position="933"/>
        <end position="957"/>
    </location>
</feature>
<evidence type="ECO:0000256" key="2">
    <source>
        <dbReference type="ARBA" id="ARBA00007627"/>
    </source>
</evidence>
<name>A0A7J5ZSV0_AMEME</name>
<dbReference type="GO" id="GO:0070062">
    <property type="term" value="C:extracellular exosome"/>
    <property type="evidence" value="ECO:0007669"/>
    <property type="project" value="TreeGrafter"/>
</dbReference>
<evidence type="ECO:0000256" key="3">
    <source>
        <dbReference type="ARBA" id="ARBA00022475"/>
    </source>
</evidence>
<evidence type="ECO:0000259" key="11">
    <source>
        <dbReference type="PROSITE" id="PS51914"/>
    </source>
</evidence>
<organism evidence="12 13">
    <name type="scientific">Ameiurus melas</name>
    <name type="common">Black bullhead</name>
    <name type="synonym">Silurus melas</name>
    <dbReference type="NCBI Taxonomy" id="219545"/>
    <lineage>
        <taxon>Eukaryota</taxon>
        <taxon>Metazoa</taxon>
        <taxon>Chordata</taxon>
        <taxon>Craniata</taxon>
        <taxon>Vertebrata</taxon>
        <taxon>Euteleostomi</taxon>
        <taxon>Actinopterygii</taxon>
        <taxon>Neopterygii</taxon>
        <taxon>Teleostei</taxon>
        <taxon>Ostariophysi</taxon>
        <taxon>Siluriformes</taxon>
        <taxon>Ictaluridae</taxon>
        <taxon>Ameiurus</taxon>
    </lineage>
</organism>
<dbReference type="InterPro" id="IPR056607">
    <property type="entry name" value="Elapor1/2_MRH"/>
</dbReference>
<keyword evidence="3" id="KW-1003">Cell membrane</keyword>
<dbReference type="GO" id="GO:0005886">
    <property type="term" value="C:plasma membrane"/>
    <property type="evidence" value="ECO:0007669"/>
    <property type="project" value="UniProtKB-SubCell"/>
</dbReference>
<evidence type="ECO:0000256" key="1">
    <source>
        <dbReference type="ARBA" id="ARBA00004251"/>
    </source>
</evidence>
<dbReference type="InterPro" id="IPR056610">
    <property type="entry name" value="Elapor1/2_TNFR-like"/>
</dbReference>
<dbReference type="GO" id="GO:0005770">
    <property type="term" value="C:late endosome"/>
    <property type="evidence" value="ECO:0007669"/>
    <property type="project" value="TreeGrafter"/>
</dbReference>
<feature type="domain" description="MRH" evidence="11">
    <location>
        <begin position="693"/>
        <end position="884"/>
    </location>
</feature>
<dbReference type="Pfam" id="PF23032">
    <property type="entry name" value="GBD_ELAPOR1-like_3rd"/>
    <property type="match status" value="1"/>
</dbReference>
<evidence type="ECO:0000313" key="12">
    <source>
        <dbReference type="EMBL" id="KAF4072288.1"/>
    </source>
</evidence>
<dbReference type="SUPFAM" id="SSF50911">
    <property type="entry name" value="Mannose 6-phosphate receptor domain"/>
    <property type="match status" value="1"/>
</dbReference>
<dbReference type="EMBL" id="JAAGNN010000025">
    <property type="protein sequence ID" value="KAF4072288.1"/>
    <property type="molecule type" value="Genomic_DNA"/>
</dbReference>
<keyword evidence="4 10" id="KW-0812">Transmembrane</keyword>
<protein>
    <recommendedName>
        <fullName evidence="11">MRH domain-containing protein</fullName>
    </recommendedName>
</protein>
<evidence type="ECO:0000256" key="9">
    <source>
        <dbReference type="ARBA" id="ARBA00023180"/>
    </source>
</evidence>
<dbReference type="GO" id="GO:0044090">
    <property type="term" value="P:positive regulation of vacuole organization"/>
    <property type="evidence" value="ECO:0007669"/>
    <property type="project" value="TreeGrafter"/>
</dbReference>
<keyword evidence="13" id="KW-1185">Reference proteome</keyword>
<dbReference type="Pfam" id="PF23089">
    <property type="entry name" value="ELAPOR1_C"/>
    <property type="match status" value="1"/>
</dbReference>
<dbReference type="Proteomes" id="UP000593565">
    <property type="component" value="Unassembled WGS sequence"/>
</dbReference>
<dbReference type="Pfam" id="PF23031">
    <property type="entry name" value="GBD_ELAPOR1"/>
    <property type="match status" value="1"/>
</dbReference>
<sequence length="1038" mass="115542">VKQHVTAGEALIKRARGSAGVKVTAVTLTGRSFLSIPPDFLFTHRYFYTTMLLKRLHFRVMSQGSLSAPRVFLILLLLDALEARDLPSCKESDYHFEYTDCDVLGSRWRVAIPNKPDTCTGLPDPVKGTHCTFSCKEGEYLDMKTQECQKCAAGTYSLGTGVAFDEWDNLPAGFISHGINMDIGNIYSNCSNSTWTPKGDYISSNTDECSSTLSYAVNLKQPGSVTFQYFYPDNSIFFEFYVQNDQCQSTDSQSRWMKVSENDWEYHYVQLNSGNNVLYWRTTGFSLSYSSAVKPVLLKNIAISGVAYTSECFHCKPGTYSAEPGAAHCTLCQANTYSNKGATECQQCEEEKYSGIGSGTCQQRPPCTTSDYFYTHTPCDSTGQTQLMYKWVEPKICNENAEGAVNLPASGEMQICPPCNPGFFTSNSSACQPCPQGFYSNGTACSECPAGTEPVEGFEYKWWNRMPSNMNSSVYRREYSGTQRSTGWEVAGEYVYTTPGDLDSDYMMLTLSVPGYSLPYSLDKDNDRAELSRITFVFETKCTSDCTLHFMTGLNERNNRVVETWRGTIGKQSYSYLIKSNLTVSFTWGFQRTDTYSMERQYSSDFAKIYSIQISNVIGGVASQCRQCALDSSQTDSACVSCPPGHYMLHGTGICRSCPQNTFIRPEQPVGKEACIPCGPNTKSNQAHSTCISDCTLSMQYKSETLQYDFSHLASVTNFYSSPRFTNRGLRYVHQFSVRLCGKEDRVLASCVDNVTESRKEVNGYICQSIIVPTDVRGQSVVSSQPFIIGSTLIGVTTDSTLDNISSSGSTFPSQSELPDVIFYYWASETTQACKNGRSSSIRLRCDPTVTAMDQISLPSKCTEGTCDGCSFHFLWRSQYACPLCSEMNYKEIVSACINGIQRTTYVWQQPLQCTGGVPLPDPLVSACVTLDFWLKFGVSVGSVAAILLITISCYFWKRTRKLEYKYSKLMSADSKECELPAADSCAIMEGEDAEDDLIYLTKKSFFTKIKSFTRERTSDGFDSVPLKSSSGMEMEMT</sequence>
<dbReference type="Pfam" id="PF23087">
    <property type="entry name" value="MRH_ELAPOR1_9th"/>
    <property type="match status" value="1"/>
</dbReference>
<dbReference type="AlphaFoldDB" id="A0A7J5ZSV0"/>
<dbReference type="InterPro" id="IPR044865">
    <property type="entry name" value="MRH_dom"/>
</dbReference>
<dbReference type="InterPro" id="IPR009030">
    <property type="entry name" value="Growth_fac_rcpt_cys_sf"/>
</dbReference>
<evidence type="ECO:0000256" key="6">
    <source>
        <dbReference type="ARBA" id="ARBA00022989"/>
    </source>
</evidence>
<comment type="similarity">
    <text evidence="2">Belongs to the ELAPOR family.</text>
</comment>
<comment type="caution">
    <text evidence="12">The sequence shown here is derived from an EMBL/GenBank/DDBJ whole genome shotgun (WGS) entry which is preliminary data.</text>
</comment>
<dbReference type="InterPro" id="IPR056609">
    <property type="entry name" value="Elapor1-like_3rd"/>
</dbReference>
<dbReference type="SMART" id="SM01411">
    <property type="entry name" value="Ephrin_rec_like"/>
    <property type="match status" value="4"/>
</dbReference>
<proteinExistence type="inferred from homology"/>
<dbReference type="SUPFAM" id="SSF57184">
    <property type="entry name" value="Growth factor receptor domain"/>
    <property type="match status" value="2"/>
</dbReference>
<dbReference type="InterPro" id="IPR009011">
    <property type="entry name" value="Man6P_isomerase_rcpt-bd_dom_sf"/>
</dbReference>
<dbReference type="InterPro" id="IPR056606">
    <property type="entry name" value="Elapor1/2_C"/>
</dbReference>
<evidence type="ECO:0000256" key="5">
    <source>
        <dbReference type="ARBA" id="ARBA00022729"/>
    </source>
</evidence>
<comment type="subcellular location">
    <subcellularLocation>
        <location evidence="1">Cell membrane</location>
        <topology evidence="1">Single-pass type I membrane protein</topology>
    </subcellularLocation>
</comment>
<evidence type="ECO:0000256" key="8">
    <source>
        <dbReference type="ARBA" id="ARBA00023157"/>
    </source>
</evidence>
<keyword evidence="8" id="KW-1015">Disulfide bond</keyword>
<evidence type="ECO:0000256" key="4">
    <source>
        <dbReference type="ARBA" id="ARBA00022692"/>
    </source>
</evidence>
<reference evidence="12 13" key="1">
    <citation type="submission" date="2020-02" db="EMBL/GenBank/DDBJ databases">
        <title>A chromosome-scale genome assembly of the black bullhead catfish (Ameiurus melas).</title>
        <authorList>
            <person name="Wen M."/>
            <person name="Zham M."/>
            <person name="Cabau C."/>
            <person name="Klopp C."/>
            <person name="Donnadieu C."/>
            <person name="Roques C."/>
            <person name="Bouchez O."/>
            <person name="Lampietro C."/>
            <person name="Jouanno E."/>
            <person name="Herpin A."/>
            <person name="Louis A."/>
            <person name="Berthelot C."/>
            <person name="Parey E."/>
            <person name="Roest-Crollius H."/>
            <person name="Braasch I."/>
            <person name="Postlethwait J."/>
            <person name="Robinson-Rechavi M."/>
            <person name="Echchiki A."/>
            <person name="Begum T."/>
            <person name="Montfort J."/>
            <person name="Schartl M."/>
            <person name="Bobe J."/>
            <person name="Guiguen Y."/>
        </authorList>
    </citation>
    <scope>NUCLEOTIDE SEQUENCE [LARGE SCALE GENOMIC DNA]</scope>
    <source>
        <strain evidence="12">M_S1</strain>
        <tissue evidence="12">Blood</tissue>
    </source>
</reference>
<dbReference type="Gene3D" id="2.10.50.10">
    <property type="entry name" value="Tumor Necrosis Factor Receptor, subunit A, domain 2"/>
    <property type="match status" value="1"/>
</dbReference>
<evidence type="ECO:0000313" key="13">
    <source>
        <dbReference type="Proteomes" id="UP000593565"/>
    </source>
</evidence>
<dbReference type="PROSITE" id="PS51914">
    <property type="entry name" value="MRH"/>
    <property type="match status" value="1"/>
</dbReference>
<dbReference type="Pfam" id="PF23091">
    <property type="entry name" value="TNFR_ELAPOR1_6th"/>
    <property type="match status" value="1"/>
</dbReference>
<dbReference type="InterPro" id="IPR056608">
    <property type="entry name" value="Elapor1/2_GBD"/>
</dbReference>